<dbReference type="PANTHER" id="PTHR30126">
    <property type="entry name" value="HTH-TYPE TRANSCRIPTIONAL REGULATOR"/>
    <property type="match status" value="1"/>
</dbReference>
<dbReference type="Gene3D" id="3.40.190.290">
    <property type="match status" value="1"/>
</dbReference>
<evidence type="ECO:0000256" key="3">
    <source>
        <dbReference type="ARBA" id="ARBA00023125"/>
    </source>
</evidence>
<keyword evidence="7" id="KW-1185">Reference proteome</keyword>
<name>A0A7W6G953_9SPHN</name>
<keyword evidence="2" id="KW-0805">Transcription regulation</keyword>
<dbReference type="PROSITE" id="PS50931">
    <property type="entry name" value="HTH_LYSR"/>
    <property type="match status" value="2"/>
</dbReference>
<dbReference type="Gene3D" id="1.10.10.10">
    <property type="entry name" value="Winged helix-like DNA-binding domain superfamily/Winged helix DNA-binding domain"/>
    <property type="match status" value="2"/>
</dbReference>
<dbReference type="AlphaFoldDB" id="A0A7W6G953"/>
<dbReference type="Pfam" id="PF00126">
    <property type="entry name" value="HTH_1"/>
    <property type="match status" value="2"/>
</dbReference>
<organism evidence="6 7">
    <name type="scientific">Novosphingobium sediminicola</name>
    <dbReference type="NCBI Taxonomy" id="563162"/>
    <lineage>
        <taxon>Bacteria</taxon>
        <taxon>Pseudomonadati</taxon>
        <taxon>Pseudomonadota</taxon>
        <taxon>Alphaproteobacteria</taxon>
        <taxon>Sphingomonadales</taxon>
        <taxon>Sphingomonadaceae</taxon>
        <taxon>Novosphingobium</taxon>
    </lineage>
</organism>
<comment type="similarity">
    <text evidence="1">Belongs to the LysR transcriptional regulatory family.</text>
</comment>
<dbReference type="PRINTS" id="PR00039">
    <property type="entry name" value="HTHLYSR"/>
</dbReference>
<dbReference type="InterPro" id="IPR000847">
    <property type="entry name" value="LysR_HTH_N"/>
</dbReference>
<evidence type="ECO:0000313" key="7">
    <source>
        <dbReference type="Proteomes" id="UP000548867"/>
    </source>
</evidence>
<dbReference type="PANTHER" id="PTHR30126:SF39">
    <property type="entry name" value="HTH-TYPE TRANSCRIPTIONAL REGULATOR CYSL"/>
    <property type="match status" value="1"/>
</dbReference>
<evidence type="ECO:0000256" key="2">
    <source>
        <dbReference type="ARBA" id="ARBA00023015"/>
    </source>
</evidence>
<evidence type="ECO:0000313" key="6">
    <source>
        <dbReference type="EMBL" id="MBB3956697.1"/>
    </source>
</evidence>
<keyword evidence="3 6" id="KW-0238">DNA-binding</keyword>
<dbReference type="RefSeq" id="WP_183627554.1">
    <property type="nucleotide sequence ID" value="NZ_JACIDX010000015.1"/>
</dbReference>
<dbReference type="Proteomes" id="UP000548867">
    <property type="component" value="Unassembled WGS sequence"/>
</dbReference>
<keyword evidence="4" id="KW-0804">Transcription</keyword>
<proteinExistence type="inferred from homology"/>
<accession>A0A7W6G953</accession>
<dbReference type="GO" id="GO:0003700">
    <property type="term" value="F:DNA-binding transcription factor activity"/>
    <property type="evidence" value="ECO:0007669"/>
    <property type="project" value="InterPro"/>
</dbReference>
<dbReference type="SUPFAM" id="SSF53850">
    <property type="entry name" value="Periplasmic binding protein-like II"/>
    <property type="match status" value="1"/>
</dbReference>
<dbReference type="InterPro" id="IPR036388">
    <property type="entry name" value="WH-like_DNA-bd_sf"/>
</dbReference>
<dbReference type="InterPro" id="IPR005119">
    <property type="entry name" value="LysR_subst-bd"/>
</dbReference>
<dbReference type="CDD" id="cd05466">
    <property type="entry name" value="PBP2_LTTR_substrate"/>
    <property type="match status" value="1"/>
</dbReference>
<feature type="domain" description="HTH lysR-type" evidence="5">
    <location>
        <begin position="14"/>
        <end position="71"/>
    </location>
</feature>
<evidence type="ECO:0000256" key="1">
    <source>
        <dbReference type="ARBA" id="ARBA00009437"/>
    </source>
</evidence>
<comment type="caution">
    <text evidence="6">The sequence shown here is derived from an EMBL/GenBank/DDBJ whole genome shotgun (WGS) entry which is preliminary data.</text>
</comment>
<sequence>MVHVVRPDESINAISPRQLVLFEVAGRLGFITDAAAQCGLSQPAATQALQQLQEHTGLTLFERGNKGAVLSAAGKSFHRDVAGLLDHLGEALGMEQPIDLWRISARHMRALVCIHQRGSLDKAAATLGVTMRSIVRGVQALEERMAQPLLQGAAAQQKPTAQGAALAEKCARFLSELEWAIRKARDVQDNSEATFVVAVTADPGLAAIGTVAREHLGRHPNACLQVEEAAAPELLTRLVIGQVDLIFGYTDLPTPEGIVWDHLDAAEFRIAAALDHPLAGRSDAGLADLARYDWVDSSGDSQRHAALMALFAGRGLPRLRLITKAPPLIAQVIAGSTALGLMTDYELAQRSDRLIALPCSPPGLMMRIAVARRTDWQPDAAQADLLQRASHYFANRHAR</sequence>
<evidence type="ECO:0000256" key="4">
    <source>
        <dbReference type="ARBA" id="ARBA00023163"/>
    </source>
</evidence>
<dbReference type="Pfam" id="PF03466">
    <property type="entry name" value="LysR_substrate"/>
    <property type="match status" value="1"/>
</dbReference>
<reference evidence="6 7" key="1">
    <citation type="submission" date="2020-08" db="EMBL/GenBank/DDBJ databases">
        <title>Genomic Encyclopedia of Type Strains, Phase IV (KMG-IV): sequencing the most valuable type-strain genomes for metagenomic binning, comparative biology and taxonomic classification.</title>
        <authorList>
            <person name="Goeker M."/>
        </authorList>
    </citation>
    <scope>NUCLEOTIDE SEQUENCE [LARGE SCALE GENOMIC DNA]</scope>
    <source>
        <strain evidence="6 7">DSM 27057</strain>
    </source>
</reference>
<dbReference type="SUPFAM" id="SSF46785">
    <property type="entry name" value="Winged helix' DNA-binding domain"/>
    <property type="match status" value="2"/>
</dbReference>
<dbReference type="InterPro" id="IPR036390">
    <property type="entry name" value="WH_DNA-bd_sf"/>
</dbReference>
<gene>
    <name evidence="6" type="ORF">GGR38_003663</name>
</gene>
<dbReference type="EMBL" id="JACIDX010000015">
    <property type="protein sequence ID" value="MBB3956697.1"/>
    <property type="molecule type" value="Genomic_DNA"/>
</dbReference>
<evidence type="ECO:0000259" key="5">
    <source>
        <dbReference type="PROSITE" id="PS50931"/>
    </source>
</evidence>
<protein>
    <submittedName>
        <fullName evidence="6">DNA-binding transcriptional LysR family regulator</fullName>
    </submittedName>
</protein>
<dbReference type="GO" id="GO:0000976">
    <property type="term" value="F:transcription cis-regulatory region binding"/>
    <property type="evidence" value="ECO:0007669"/>
    <property type="project" value="TreeGrafter"/>
</dbReference>
<feature type="domain" description="HTH lysR-type" evidence="5">
    <location>
        <begin position="103"/>
        <end position="160"/>
    </location>
</feature>